<gene>
    <name evidence="4" type="ORF">BW143_04920</name>
</gene>
<feature type="coiled-coil region" evidence="2">
    <location>
        <begin position="49"/>
        <end position="83"/>
    </location>
</feature>
<comment type="caution">
    <text evidence="4">The sequence shown here is derived from an EMBL/GenBank/DDBJ whole genome shotgun (WGS) entry which is preliminary data.</text>
</comment>
<evidence type="ECO:0000313" key="4">
    <source>
        <dbReference type="EMBL" id="OMI08389.1"/>
    </source>
</evidence>
<feature type="chain" id="PRO_5014066015" description="DUF881 domain-containing protein" evidence="3">
    <location>
        <begin position="27"/>
        <end position="230"/>
    </location>
</feature>
<keyword evidence="5" id="KW-1185">Reference proteome</keyword>
<dbReference type="EMBL" id="MTJL01000007">
    <property type="protein sequence ID" value="OMI08389.1"/>
    <property type="molecule type" value="Genomic_DNA"/>
</dbReference>
<dbReference type="InterPro" id="IPR027267">
    <property type="entry name" value="AH/BAR_dom_sf"/>
</dbReference>
<proteinExistence type="inferred from homology"/>
<dbReference type="Gene3D" id="3.30.70.1880">
    <property type="entry name" value="Protein of unknown function DUF881"/>
    <property type="match status" value="1"/>
</dbReference>
<protein>
    <recommendedName>
        <fullName evidence="6">DUF881 domain-containing protein</fullName>
    </recommendedName>
</protein>
<dbReference type="OrthoDB" id="9776196at2"/>
<evidence type="ECO:0000313" key="5">
    <source>
        <dbReference type="Proteomes" id="UP000187367"/>
    </source>
</evidence>
<dbReference type="RefSeq" id="WP_076760428.1">
    <property type="nucleotide sequence ID" value="NZ_JARMMH010000004.1"/>
</dbReference>
<reference evidence="4 5" key="1">
    <citation type="submission" date="2017-01" db="EMBL/GenBank/DDBJ databases">
        <title>Bacillus phylogenomics.</title>
        <authorList>
            <person name="Dunlap C."/>
        </authorList>
    </citation>
    <scope>NUCLEOTIDE SEQUENCE [LARGE SCALE GENOMIC DNA]</scope>
    <source>
        <strain evidence="4 5">NRRL B-41282</strain>
    </source>
</reference>
<evidence type="ECO:0000256" key="3">
    <source>
        <dbReference type="SAM" id="SignalP"/>
    </source>
</evidence>
<dbReference type="SUPFAM" id="SSF103657">
    <property type="entry name" value="BAR/IMD domain-like"/>
    <property type="match status" value="1"/>
</dbReference>
<feature type="signal peptide" evidence="3">
    <location>
        <begin position="1"/>
        <end position="26"/>
    </location>
</feature>
<dbReference type="Proteomes" id="UP000187367">
    <property type="component" value="Unassembled WGS sequence"/>
</dbReference>
<evidence type="ECO:0000256" key="1">
    <source>
        <dbReference type="ARBA" id="ARBA00009108"/>
    </source>
</evidence>
<keyword evidence="2" id="KW-0175">Coiled coil</keyword>
<dbReference type="PANTHER" id="PTHR37313:SF2">
    <property type="entry name" value="UPF0749 PROTEIN YLXX"/>
    <property type="match status" value="1"/>
</dbReference>
<evidence type="ECO:0000256" key="2">
    <source>
        <dbReference type="SAM" id="Coils"/>
    </source>
</evidence>
<dbReference type="PANTHER" id="PTHR37313">
    <property type="entry name" value="UPF0749 PROTEIN RV1825"/>
    <property type="match status" value="1"/>
</dbReference>
<dbReference type="AlphaFoldDB" id="A0A1R1QUP5"/>
<evidence type="ECO:0008006" key="6">
    <source>
        <dbReference type="Google" id="ProtNLM"/>
    </source>
</evidence>
<dbReference type="InterPro" id="IPR010273">
    <property type="entry name" value="DUF881"/>
</dbReference>
<organism evidence="4 5">
    <name type="scientific">Bacillus swezeyi</name>
    <dbReference type="NCBI Taxonomy" id="1925020"/>
    <lineage>
        <taxon>Bacteria</taxon>
        <taxon>Bacillati</taxon>
        <taxon>Bacillota</taxon>
        <taxon>Bacilli</taxon>
        <taxon>Bacillales</taxon>
        <taxon>Bacillaceae</taxon>
        <taxon>Bacillus</taxon>
    </lineage>
</organism>
<dbReference type="Pfam" id="PF05949">
    <property type="entry name" value="DUF881"/>
    <property type="match status" value="1"/>
</dbReference>
<accession>A0A1R1RZ00</accession>
<name>A0A1R1QUP5_9BACI</name>
<accession>A0A1R1QUP5</accession>
<keyword evidence="3" id="KW-0732">Signal</keyword>
<comment type="similarity">
    <text evidence="1">Belongs to the UPF0749 family.</text>
</comment>
<sequence length="230" mass="26181">MKRHTVNLSLAMLVLGFLLSFSYQFAKENKDRDETAEDWKEEYSLRDRLISQEKQNKKLEQDLYKKQQEVQKTEAALKKEKKEYYNILEDVERYRMFVGEIGVQGEGIEVTLKDASYIPEGENVNNYIVHESHIFHLLNELWISGAAAVSINGQRVTHHSYISCNGPVITVDGNQHPAPFVISAIGEADVLMPALNIAGGLVDQLNHDHVSVSIEKKDKIEMEPLLKQGE</sequence>